<dbReference type="InterPro" id="IPR002201">
    <property type="entry name" value="Glyco_trans_9"/>
</dbReference>
<evidence type="ECO:0000256" key="1">
    <source>
        <dbReference type="ARBA" id="ARBA00022676"/>
    </source>
</evidence>
<keyword evidence="5" id="KW-1185">Reference proteome</keyword>
<comment type="caution">
    <text evidence="4">The sequence shown here is derived from an EMBL/GenBank/DDBJ whole genome shotgun (WGS) entry which is preliminary data.</text>
</comment>
<dbReference type="EMBL" id="JACIIZ010000014">
    <property type="protein sequence ID" value="MBB6253888.1"/>
    <property type="molecule type" value="Genomic_DNA"/>
</dbReference>
<feature type="compositionally biased region" description="Gly residues" evidence="3">
    <location>
        <begin position="61"/>
        <end position="77"/>
    </location>
</feature>
<name>A0A7X0EEH9_9PROT</name>
<evidence type="ECO:0000313" key="5">
    <source>
        <dbReference type="Proteomes" id="UP000539175"/>
    </source>
</evidence>
<dbReference type="SUPFAM" id="SSF53756">
    <property type="entry name" value="UDP-Glycosyltransferase/glycogen phosphorylase"/>
    <property type="match status" value="1"/>
</dbReference>
<dbReference type="GO" id="GO:0008713">
    <property type="term" value="F:ADP-heptose-lipopolysaccharide heptosyltransferase activity"/>
    <property type="evidence" value="ECO:0007669"/>
    <property type="project" value="TreeGrafter"/>
</dbReference>
<evidence type="ECO:0000313" key="4">
    <source>
        <dbReference type="EMBL" id="MBB6253888.1"/>
    </source>
</evidence>
<accession>A0A7X0EEH9</accession>
<keyword evidence="1" id="KW-0328">Glycosyltransferase</keyword>
<organism evidence="4 5">
    <name type="scientific">Nitrospirillum iridis</name>
    <dbReference type="NCBI Taxonomy" id="765888"/>
    <lineage>
        <taxon>Bacteria</taxon>
        <taxon>Pseudomonadati</taxon>
        <taxon>Pseudomonadota</taxon>
        <taxon>Alphaproteobacteria</taxon>
        <taxon>Rhodospirillales</taxon>
        <taxon>Azospirillaceae</taxon>
        <taxon>Nitrospirillum</taxon>
    </lineage>
</organism>
<evidence type="ECO:0000256" key="3">
    <source>
        <dbReference type="SAM" id="MobiDB-lite"/>
    </source>
</evidence>
<gene>
    <name evidence="4" type="ORF">FHS74_004464</name>
</gene>
<feature type="region of interest" description="Disordered" evidence="3">
    <location>
        <begin position="59"/>
        <end position="80"/>
    </location>
</feature>
<dbReference type="InterPro" id="IPR051199">
    <property type="entry name" value="LPS_LOS_Heptosyltrfase"/>
</dbReference>
<dbReference type="PANTHER" id="PTHR30160:SF7">
    <property type="entry name" value="ADP-HEPTOSE--LPS HEPTOSYLTRANSFERASE 2"/>
    <property type="match status" value="1"/>
</dbReference>
<dbReference type="GO" id="GO:0005829">
    <property type="term" value="C:cytosol"/>
    <property type="evidence" value="ECO:0007669"/>
    <property type="project" value="TreeGrafter"/>
</dbReference>
<protein>
    <submittedName>
        <fullName evidence="4">ADP-heptose:LPS heptosyltransferase</fullName>
    </submittedName>
</protein>
<dbReference type="RefSeq" id="WP_184805370.1">
    <property type="nucleotide sequence ID" value="NZ_JACIIZ010000014.1"/>
</dbReference>
<dbReference type="Pfam" id="PF01075">
    <property type="entry name" value="Glyco_transf_9"/>
    <property type="match status" value="1"/>
</dbReference>
<dbReference type="PANTHER" id="PTHR30160">
    <property type="entry name" value="TETRAACYLDISACCHARIDE 4'-KINASE-RELATED"/>
    <property type="match status" value="1"/>
</dbReference>
<sequence length="350" mass="36867">MIQLIPALKGLARGDENGGVDLITLENFPTEAVFAGTDYVFRHAGAILRHGYASAALTKGDQGGGRTGGDGGGGGSGKARRNVVRENVRRALVLFDMARLMRSGRYKRAVILGASWRYAAAARLAGIEDVAGYGSRLQTLFLNDGLIPDGRSIRHLHAQRLGCAAILLDRLGLALEGAPELVLPPEAAALAAAPYAHLPRPWTAVAVGSADPNRVWPADRMAAVLDRLHGAGRTTQFIVATQAEAPLVQGVIRACRTARPLPLIGQPLREVMGLLAACDMAFCTDSGIMNVAASLGVPTHALFGTVQPYAYWSCLHPIVSRAGVRPDVGVSVIDLDEVLGHFVTQGILPG</sequence>
<proteinExistence type="predicted"/>
<dbReference type="Gene3D" id="3.40.50.2000">
    <property type="entry name" value="Glycogen Phosphorylase B"/>
    <property type="match status" value="2"/>
</dbReference>
<evidence type="ECO:0000256" key="2">
    <source>
        <dbReference type="ARBA" id="ARBA00022679"/>
    </source>
</evidence>
<reference evidence="4 5" key="1">
    <citation type="submission" date="2020-08" db="EMBL/GenBank/DDBJ databases">
        <title>Genomic Encyclopedia of Type Strains, Phase IV (KMG-IV): sequencing the most valuable type-strain genomes for metagenomic binning, comparative biology and taxonomic classification.</title>
        <authorList>
            <person name="Goeker M."/>
        </authorList>
    </citation>
    <scope>NUCLEOTIDE SEQUENCE [LARGE SCALE GENOMIC DNA]</scope>
    <source>
        <strain evidence="4 5">DSM 22198</strain>
    </source>
</reference>
<dbReference type="Proteomes" id="UP000539175">
    <property type="component" value="Unassembled WGS sequence"/>
</dbReference>
<dbReference type="GO" id="GO:0009244">
    <property type="term" value="P:lipopolysaccharide core region biosynthetic process"/>
    <property type="evidence" value="ECO:0007669"/>
    <property type="project" value="TreeGrafter"/>
</dbReference>
<keyword evidence="2 4" id="KW-0808">Transferase</keyword>
<dbReference type="AlphaFoldDB" id="A0A7X0EEH9"/>